<dbReference type="Gene3D" id="3.40.50.10540">
    <property type="entry name" value="Crotonobetainyl-coa:carnitine coa-transferase, domain 1"/>
    <property type="match status" value="1"/>
</dbReference>
<dbReference type="PANTHER" id="PTHR48207">
    <property type="entry name" value="SUCCINATE--HYDROXYMETHYLGLUTARATE COA-TRANSFERASE"/>
    <property type="match status" value="1"/>
</dbReference>
<name>A0ABN6Y9S6_9MICO</name>
<dbReference type="InterPro" id="IPR003673">
    <property type="entry name" value="CoA-Trfase_fam_III"/>
</dbReference>
<organism evidence="2 3">
    <name type="scientific">Agromyces marinus</name>
    <dbReference type="NCBI Taxonomy" id="1389020"/>
    <lineage>
        <taxon>Bacteria</taxon>
        <taxon>Bacillati</taxon>
        <taxon>Actinomycetota</taxon>
        <taxon>Actinomycetes</taxon>
        <taxon>Micrococcales</taxon>
        <taxon>Microbacteriaceae</taxon>
        <taxon>Agromyces</taxon>
    </lineage>
</organism>
<dbReference type="InterPro" id="IPR050483">
    <property type="entry name" value="CoA-transferase_III_domain"/>
</dbReference>
<dbReference type="Proteomes" id="UP001321477">
    <property type="component" value="Chromosome"/>
</dbReference>
<gene>
    <name evidence="2" type="ORF">GCM10025870_11670</name>
</gene>
<evidence type="ECO:0008006" key="4">
    <source>
        <dbReference type="Google" id="ProtNLM"/>
    </source>
</evidence>
<protein>
    <recommendedName>
        <fullName evidence="4">CoA-transferase family III</fullName>
    </recommendedName>
</protein>
<reference evidence="3" key="1">
    <citation type="journal article" date="2019" name="Int. J. Syst. Evol. Microbiol.">
        <title>The Global Catalogue of Microorganisms (GCM) 10K type strain sequencing project: providing services to taxonomists for standard genome sequencing and annotation.</title>
        <authorList>
            <consortium name="The Broad Institute Genomics Platform"/>
            <consortium name="The Broad Institute Genome Sequencing Center for Infectious Disease"/>
            <person name="Wu L."/>
            <person name="Ma J."/>
        </authorList>
    </citation>
    <scope>NUCLEOTIDE SEQUENCE [LARGE SCALE GENOMIC DNA]</scope>
    <source>
        <strain evidence="3">NBRC 109019</strain>
    </source>
</reference>
<dbReference type="InterPro" id="IPR023606">
    <property type="entry name" value="CoA-Trfase_III_dom_1_sf"/>
</dbReference>
<accession>A0ABN6Y9S6</accession>
<keyword evidence="1" id="KW-0808">Transferase</keyword>
<dbReference type="EMBL" id="AP027734">
    <property type="protein sequence ID" value="BDZ54094.1"/>
    <property type="molecule type" value="Genomic_DNA"/>
</dbReference>
<dbReference type="Pfam" id="PF02515">
    <property type="entry name" value="CoA_transf_3"/>
    <property type="match status" value="1"/>
</dbReference>
<evidence type="ECO:0000256" key="1">
    <source>
        <dbReference type="ARBA" id="ARBA00022679"/>
    </source>
</evidence>
<proteinExistence type="predicted"/>
<evidence type="ECO:0000313" key="2">
    <source>
        <dbReference type="EMBL" id="BDZ54094.1"/>
    </source>
</evidence>
<evidence type="ECO:0000313" key="3">
    <source>
        <dbReference type="Proteomes" id="UP001321477"/>
    </source>
</evidence>
<dbReference type="PANTHER" id="PTHR48207:SF4">
    <property type="entry name" value="BLL6097 PROTEIN"/>
    <property type="match status" value="1"/>
</dbReference>
<keyword evidence="3" id="KW-1185">Reference proteome</keyword>
<sequence>MLGGAGMWIGPVNDYAGLVDDPQVVHNGTFVEYEHPTEGLVKTPGFPYRFSATPPRIDRGAPRVGEHTREVLREAGFDEAAIDALLASGAARATEAAPAALEPAPVAASA</sequence>
<dbReference type="SUPFAM" id="SSF89796">
    <property type="entry name" value="CoA-transferase family III (CaiB/BaiF)"/>
    <property type="match status" value="1"/>
</dbReference>